<name>A0A645CX43_9ZZZZ</name>
<sequence length="46" mass="5054">MDNPCHRCAPAVVDIGHRSGNGACSRDPTEERSYDIGHSLCNQFHV</sequence>
<gene>
    <name evidence="1" type="ORF">SDC9_128478</name>
</gene>
<dbReference type="AlphaFoldDB" id="A0A645CX43"/>
<evidence type="ECO:0000313" key="1">
    <source>
        <dbReference type="EMBL" id="MPM81425.1"/>
    </source>
</evidence>
<proteinExistence type="predicted"/>
<organism evidence="1">
    <name type="scientific">bioreactor metagenome</name>
    <dbReference type="NCBI Taxonomy" id="1076179"/>
    <lineage>
        <taxon>unclassified sequences</taxon>
        <taxon>metagenomes</taxon>
        <taxon>ecological metagenomes</taxon>
    </lineage>
</organism>
<comment type="caution">
    <text evidence="1">The sequence shown here is derived from an EMBL/GenBank/DDBJ whole genome shotgun (WGS) entry which is preliminary data.</text>
</comment>
<reference evidence="1" key="1">
    <citation type="submission" date="2019-08" db="EMBL/GenBank/DDBJ databases">
        <authorList>
            <person name="Kucharzyk K."/>
            <person name="Murdoch R.W."/>
            <person name="Higgins S."/>
            <person name="Loffler F."/>
        </authorList>
    </citation>
    <scope>NUCLEOTIDE SEQUENCE</scope>
</reference>
<dbReference type="EMBL" id="VSSQ01030773">
    <property type="protein sequence ID" value="MPM81425.1"/>
    <property type="molecule type" value="Genomic_DNA"/>
</dbReference>
<accession>A0A645CX43</accession>
<protein>
    <submittedName>
        <fullName evidence="1">Uncharacterized protein</fullName>
    </submittedName>
</protein>